<dbReference type="UniPathway" id="UPA00219"/>
<dbReference type="Gene3D" id="3.90.78.10">
    <property type="entry name" value="UDP-N-acetylenolpyruvoylglucosamine reductase, C-terminal domain"/>
    <property type="match status" value="1"/>
</dbReference>
<evidence type="ECO:0000313" key="21">
    <source>
        <dbReference type="EMBL" id="EAY31350.1"/>
    </source>
</evidence>
<dbReference type="SUPFAM" id="SSF56176">
    <property type="entry name" value="FAD-binding/transporter-associated domain-like"/>
    <property type="match status" value="1"/>
</dbReference>
<evidence type="ECO:0000256" key="9">
    <source>
        <dbReference type="ARBA" id="ARBA00022630"/>
    </source>
</evidence>
<evidence type="ECO:0000256" key="13">
    <source>
        <dbReference type="ARBA" id="ARBA00022984"/>
    </source>
</evidence>
<comment type="caution">
    <text evidence="21">The sequence shown here is derived from an EMBL/GenBank/DDBJ whole genome shotgun (WGS) entry which is preliminary data.</text>
</comment>
<dbReference type="GO" id="GO:0071949">
    <property type="term" value="F:FAD binding"/>
    <property type="evidence" value="ECO:0007669"/>
    <property type="project" value="InterPro"/>
</dbReference>
<evidence type="ECO:0000313" key="22">
    <source>
        <dbReference type="Proteomes" id="UP000004095"/>
    </source>
</evidence>
<dbReference type="AlphaFoldDB" id="A1ZE42"/>
<dbReference type="Proteomes" id="UP000004095">
    <property type="component" value="Unassembled WGS sequence"/>
</dbReference>
<keyword evidence="8 19" id="KW-0132">Cell division</keyword>
<evidence type="ECO:0000256" key="4">
    <source>
        <dbReference type="ARBA" id="ARBA00004752"/>
    </source>
</evidence>
<evidence type="ECO:0000256" key="12">
    <source>
        <dbReference type="ARBA" id="ARBA00022960"/>
    </source>
</evidence>
<feature type="active site" description="Proton donor" evidence="19">
    <location>
        <position position="238"/>
    </location>
</feature>
<evidence type="ECO:0000259" key="20">
    <source>
        <dbReference type="PROSITE" id="PS51387"/>
    </source>
</evidence>
<dbReference type="InterPro" id="IPR016169">
    <property type="entry name" value="FAD-bd_PCMH_sub2"/>
</dbReference>
<keyword evidence="9 19" id="KW-0285">Flavoprotein</keyword>
<keyword evidence="13 19" id="KW-0573">Peptidoglycan synthesis</keyword>
<evidence type="ECO:0000256" key="14">
    <source>
        <dbReference type="ARBA" id="ARBA00023002"/>
    </source>
</evidence>
<dbReference type="InterPro" id="IPR016167">
    <property type="entry name" value="FAD-bd_PCMH_sub1"/>
</dbReference>
<feature type="active site" evidence="19">
    <location>
        <position position="334"/>
    </location>
</feature>
<dbReference type="SUPFAM" id="SSF56194">
    <property type="entry name" value="Uridine diphospho-N-Acetylenolpyruvylglucosamine reductase, MurB, C-terminal domain"/>
    <property type="match status" value="1"/>
</dbReference>
<dbReference type="GO" id="GO:0008360">
    <property type="term" value="P:regulation of cell shape"/>
    <property type="evidence" value="ECO:0007669"/>
    <property type="project" value="UniProtKB-KW"/>
</dbReference>
<dbReference type="EC" id="1.3.1.98" evidence="5 19"/>
<dbReference type="InterPro" id="IPR003170">
    <property type="entry name" value="MurB"/>
</dbReference>
<dbReference type="InterPro" id="IPR036635">
    <property type="entry name" value="MurB_C_sf"/>
</dbReference>
<dbReference type="eggNOG" id="COG0812">
    <property type="taxonomic scope" value="Bacteria"/>
</dbReference>
<name>A1ZE42_MICM2</name>
<evidence type="ECO:0000256" key="2">
    <source>
        <dbReference type="ARBA" id="ARBA00003921"/>
    </source>
</evidence>
<comment type="function">
    <text evidence="2 19">Cell wall formation.</text>
</comment>
<evidence type="ECO:0000256" key="8">
    <source>
        <dbReference type="ARBA" id="ARBA00022618"/>
    </source>
</evidence>
<keyword evidence="11 19" id="KW-0521">NADP</keyword>
<feature type="domain" description="FAD-binding PCMH-type" evidence="20">
    <location>
        <begin position="17"/>
        <end position="188"/>
    </location>
</feature>
<evidence type="ECO:0000256" key="3">
    <source>
        <dbReference type="ARBA" id="ARBA00004496"/>
    </source>
</evidence>
<organism evidence="21 22">
    <name type="scientific">Microscilla marina ATCC 23134</name>
    <dbReference type="NCBI Taxonomy" id="313606"/>
    <lineage>
        <taxon>Bacteria</taxon>
        <taxon>Pseudomonadati</taxon>
        <taxon>Bacteroidota</taxon>
        <taxon>Cytophagia</taxon>
        <taxon>Cytophagales</taxon>
        <taxon>Microscillaceae</taxon>
        <taxon>Microscilla</taxon>
    </lineage>
</organism>
<keyword evidence="14 19" id="KW-0560">Oxidoreductase</keyword>
<evidence type="ECO:0000256" key="17">
    <source>
        <dbReference type="ARBA" id="ARBA00031026"/>
    </source>
</evidence>
<dbReference type="PROSITE" id="PS51387">
    <property type="entry name" value="FAD_PCMH"/>
    <property type="match status" value="1"/>
</dbReference>
<dbReference type="InterPro" id="IPR011601">
    <property type="entry name" value="MurB_C"/>
</dbReference>
<dbReference type="GO" id="GO:0005829">
    <property type="term" value="C:cytosol"/>
    <property type="evidence" value="ECO:0007669"/>
    <property type="project" value="TreeGrafter"/>
</dbReference>
<keyword evidence="7 19" id="KW-0963">Cytoplasm</keyword>
<comment type="subcellular location">
    <subcellularLocation>
        <location evidence="3 19">Cytoplasm</location>
    </subcellularLocation>
</comment>
<evidence type="ECO:0000256" key="15">
    <source>
        <dbReference type="ARBA" id="ARBA00023306"/>
    </source>
</evidence>
<feature type="active site" evidence="19">
    <location>
        <position position="164"/>
    </location>
</feature>
<dbReference type="OrthoDB" id="9804753at2"/>
<keyword evidence="12 19" id="KW-0133">Cell shape</keyword>
<dbReference type="HAMAP" id="MF_00037">
    <property type="entry name" value="MurB"/>
    <property type="match status" value="1"/>
</dbReference>
<evidence type="ECO:0000256" key="6">
    <source>
        <dbReference type="ARBA" id="ARBA00015188"/>
    </source>
</evidence>
<evidence type="ECO:0000256" key="16">
    <source>
        <dbReference type="ARBA" id="ARBA00023316"/>
    </source>
</evidence>
<evidence type="ECO:0000256" key="7">
    <source>
        <dbReference type="ARBA" id="ARBA00022490"/>
    </source>
</evidence>
<dbReference type="NCBIfam" id="TIGR00179">
    <property type="entry name" value="murB"/>
    <property type="match status" value="1"/>
</dbReference>
<evidence type="ECO:0000256" key="11">
    <source>
        <dbReference type="ARBA" id="ARBA00022857"/>
    </source>
</evidence>
<keyword evidence="16 19" id="KW-0961">Cell wall biogenesis/degradation</keyword>
<evidence type="ECO:0000256" key="18">
    <source>
        <dbReference type="ARBA" id="ARBA00048914"/>
    </source>
</evidence>
<reference evidence="21 22" key="1">
    <citation type="submission" date="2007-01" db="EMBL/GenBank/DDBJ databases">
        <authorList>
            <person name="Haygood M."/>
            <person name="Podell S."/>
            <person name="Anderson C."/>
            <person name="Hopkinson B."/>
            <person name="Roe K."/>
            <person name="Barbeau K."/>
            <person name="Gaasterland T."/>
            <person name="Ferriera S."/>
            <person name="Johnson J."/>
            <person name="Kravitz S."/>
            <person name="Beeson K."/>
            <person name="Sutton G."/>
            <person name="Rogers Y.-H."/>
            <person name="Friedman R."/>
            <person name="Frazier M."/>
            <person name="Venter J.C."/>
        </authorList>
    </citation>
    <scope>NUCLEOTIDE SEQUENCE [LARGE SCALE GENOMIC DNA]</scope>
    <source>
        <strain evidence="21 22">ATCC 23134</strain>
    </source>
</reference>
<dbReference type="RefSeq" id="WP_002693925.1">
    <property type="nucleotide sequence ID" value="NZ_AAWS01000003.1"/>
</dbReference>
<dbReference type="InterPro" id="IPR016166">
    <property type="entry name" value="FAD-bd_PCMH"/>
</dbReference>
<gene>
    <name evidence="19" type="primary">murB</name>
    <name evidence="21" type="ORF">M23134_04183</name>
</gene>
<evidence type="ECO:0000256" key="1">
    <source>
        <dbReference type="ARBA" id="ARBA00001974"/>
    </source>
</evidence>
<comment type="cofactor">
    <cofactor evidence="1 19">
        <name>FAD</name>
        <dbReference type="ChEBI" id="CHEBI:57692"/>
    </cofactor>
</comment>
<dbReference type="NCBIfam" id="NF000755">
    <property type="entry name" value="PRK00046.1"/>
    <property type="match status" value="1"/>
</dbReference>
<dbReference type="PANTHER" id="PTHR21071:SF4">
    <property type="entry name" value="UDP-N-ACETYLENOLPYRUVOYLGLUCOSAMINE REDUCTASE"/>
    <property type="match status" value="1"/>
</dbReference>
<dbReference type="InterPro" id="IPR036318">
    <property type="entry name" value="FAD-bd_PCMH-like_sf"/>
</dbReference>
<protein>
    <recommendedName>
        <fullName evidence="6 19">UDP-N-acetylenolpyruvoylglucosamine reductase</fullName>
        <ecNumber evidence="5 19">1.3.1.98</ecNumber>
    </recommendedName>
    <alternativeName>
        <fullName evidence="17 19">UDP-N-acetylmuramate dehydrogenase</fullName>
    </alternativeName>
</protein>
<dbReference type="PANTHER" id="PTHR21071">
    <property type="entry name" value="UDP-N-ACETYLENOLPYRUVOYLGLUCOSAMINE REDUCTASE"/>
    <property type="match status" value="1"/>
</dbReference>
<dbReference type="GO" id="GO:0051301">
    <property type="term" value="P:cell division"/>
    <property type="evidence" value="ECO:0007669"/>
    <property type="project" value="UniProtKB-KW"/>
</dbReference>
<evidence type="ECO:0000256" key="10">
    <source>
        <dbReference type="ARBA" id="ARBA00022827"/>
    </source>
</evidence>
<keyword evidence="10 19" id="KW-0274">FAD</keyword>
<dbReference type="NCBIfam" id="NF010478">
    <property type="entry name" value="PRK13903.1"/>
    <property type="match status" value="1"/>
</dbReference>
<comment type="similarity">
    <text evidence="19">Belongs to the MurB family.</text>
</comment>
<comment type="catalytic activity">
    <reaction evidence="18 19">
        <text>UDP-N-acetyl-alpha-D-muramate + NADP(+) = UDP-N-acetyl-3-O-(1-carboxyvinyl)-alpha-D-glucosamine + NADPH + H(+)</text>
        <dbReference type="Rhea" id="RHEA:12248"/>
        <dbReference type="ChEBI" id="CHEBI:15378"/>
        <dbReference type="ChEBI" id="CHEBI:57783"/>
        <dbReference type="ChEBI" id="CHEBI:58349"/>
        <dbReference type="ChEBI" id="CHEBI:68483"/>
        <dbReference type="ChEBI" id="CHEBI:70757"/>
        <dbReference type="EC" id="1.3.1.98"/>
    </reaction>
</comment>
<dbReference type="Pfam" id="PF02873">
    <property type="entry name" value="MurB_C"/>
    <property type="match status" value="1"/>
</dbReference>
<keyword evidence="22" id="KW-1185">Reference proteome</keyword>
<proteinExistence type="inferred from homology"/>
<dbReference type="GO" id="GO:0071555">
    <property type="term" value="P:cell wall organization"/>
    <property type="evidence" value="ECO:0007669"/>
    <property type="project" value="UniProtKB-KW"/>
</dbReference>
<dbReference type="GO" id="GO:0008762">
    <property type="term" value="F:UDP-N-acetylmuramate dehydrogenase activity"/>
    <property type="evidence" value="ECO:0007669"/>
    <property type="project" value="UniProtKB-UniRule"/>
</dbReference>
<dbReference type="Pfam" id="PF01565">
    <property type="entry name" value="FAD_binding_4"/>
    <property type="match status" value="1"/>
</dbReference>
<sequence>MHIQPEVSLKPHNTFGIDVKAQQFVEVHQLSDLQTLLKEQQQNPTPLLILGGGSNVLFTRDFEGLVAKIKLKGIRLLREDDSNVWLEAAAGEVWHDLVMHCVQKGYGGIENLSLIPGTVGAAPMQNIGAYGVEIKQVLETVQAVERSTGVLKVFTNEECKFGYRESVFKNIYKDQFVITGITLKLSKKPTFNTSYGAIQEVLQTNQVKELSIQAISDAVCQIRSSKLPDPAKIGNAGSFFKNPTIPFTQFEQLKQAFPHIVGYPVANSQVKVPAGWLIEQSGWKGKRFGHIGVHSRQALVLVNYGGGEGSQIRQLSADIQQSVLQKFGIAIQPEINII</sequence>
<keyword evidence="15 19" id="KW-0131">Cell cycle</keyword>
<comment type="pathway">
    <text evidence="4 19">Cell wall biogenesis; peptidoglycan biosynthesis.</text>
</comment>
<dbReference type="EMBL" id="AAWS01000003">
    <property type="protein sequence ID" value="EAY31350.1"/>
    <property type="molecule type" value="Genomic_DNA"/>
</dbReference>
<evidence type="ECO:0000256" key="5">
    <source>
        <dbReference type="ARBA" id="ARBA00012518"/>
    </source>
</evidence>
<dbReference type="Gene3D" id="3.30.43.10">
    <property type="entry name" value="Uridine Diphospho-n-acetylenolpyruvylglucosamine Reductase, domain 2"/>
    <property type="match status" value="1"/>
</dbReference>
<accession>A1ZE42</accession>
<dbReference type="GO" id="GO:0009252">
    <property type="term" value="P:peptidoglycan biosynthetic process"/>
    <property type="evidence" value="ECO:0007669"/>
    <property type="project" value="UniProtKB-UniRule"/>
</dbReference>
<dbReference type="Gene3D" id="3.30.465.10">
    <property type="match status" value="1"/>
</dbReference>
<dbReference type="InterPro" id="IPR006094">
    <property type="entry name" value="Oxid_FAD_bind_N"/>
</dbReference>
<evidence type="ECO:0000256" key="19">
    <source>
        <dbReference type="HAMAP-Rule" id="MF_00037"/>
    </source>
</evidence>